<keyword evidence="2" id="KW-0472">Membrane</keyword>
<dbReference type="EMBL" id="BAEH01000022">
    <property type="protein sequence ID" value="GAB17236.1"/>
    <property type="molecule type" value="Genomic_DNA"/>
</dbReference>
<dbReference type="RefSeq" id="WP_007316574.1">
    <property type="nucleotide sequence ID" value="NZ_BAEH01000022.1"/>
</dbReference>
<keyword evidence="3" id="KW-0503">Monooxygenase</keyword>
<dbReference type="InterPro" id="IPR051209">
    <property type="entry name" value="FAD-bind_Monooxygenase_sf"/>
</dbReference>
<dbReference type="PANTHER" id="PTHR42877">
    <property type="entry name" value="L-ORNITHINE N(5)-MONOOXYGENASE-RELATED"/>
    <property type="match status" value="1"/>
</dbReference>
<dbReference type="Gene3D" id="3.50.50.60">
    <property type="entry name" value="FAD/NAD(P)-binding domain"/>
    <property type="match status" value="2"/>
</dbReference>
<dbReference type="PANTHER" id="PTHR42877:SF4">
    <property type="entry name" value="FAD_NAD(P)-BINDING DOMAIN-CONTAINING PROTEIN-RELATED"/>
    <property type="match status" value="1"/>
</dbReference>
<keyword evidence="3" id="KW-0560">Oxidoreductase</keyword>
<keyword evidence="2" id="KW-0812">Transmembrane</keyword>
<keyword evidence="2" id="KW-1133">Transmembrane helix</keyword>
<evidence type="ECO:0000256" key="2">
    <source>
        <dbReference type="SAM" id="Phobius"/>
    </source>
</evidence>
<keyword evidence="4" id="KW-1185">Reference proteome</keyword>
<feature type="transmembrane region" description="Helical" evidence="2">
    <location>
        <begin position="21"/>
        <end position="40"/>
    </location>
</feature>
<feature type="region of interest" description="Disordered" evidence="1">
    <location>
        <begin position="520"/>
        <end position="539"/>
    </location>
</feature>
<protein>
    <submittedName>
        <fullName evidence="3">Putative flavin-containing monooxygenase</fullName>
    </submittedName>
</protein>
<reference evidence="3 4" key="1">
    <citation type="submission" date="2011-12" db="EMBL/GenBank/DDBJ databases">
        <title>Whole genome shotgun sequence of Gordonia effusa NBRC 100432.</title>
        <authorList>
            <person name="Yoshida I."/>
            <person name="Takarada H."/>
            <person name="Hosoyama A."/>
            <person name="Tsuchikane K."/>
            <person name="Katsumata H."/>
            <person name="Yamazaki S."/>
            <person name="Fujita N."/>
        </authorList>
    </citation>
    <scope>NUCLEOTIDE SEQUENCE [LARGE SCALE GENOMIC DNA]</scope>
    <source>
        <strain evidence="3 4">NBRC 100432</strain>
    </source>
</reference>
<dbReference type="AlphaFoldDB" id="H0QWN5"/>
<dbReference type="InterPro" id="IPR036188">
    <property type="entry name" value="FAD/NAD-bd_sf"/>
</dbReference>
<gene>
    <name evidence="3" type="ORF">GOEFS_022_00160</name>
</gene>
<dbReference type="OrthoDB" id="5168853at2"/>
<dbReference type="STRING" id="1077974.GOEFS_022_00160"/>
<dbReference type="GO" id="GO:0004497">
    <property type="term" value="F:monooxygenase activity"/>
    <property type="evidence" value="ECO:0007669"/>
    <property type="project" value="UniProtKB-KW"/>
</dbReference>
<comment type="caution">
    <text evidence="3">The sequence shown here is derived from an EMBL/GenBank/DDBJ whole genome shotgun (WGS) entry which is preliminary data.</text>
</comment>
<dbReference type="Proteomes" id="UP000035034">
    <property type="component" value="Unassembled WGS sequence"/>
</dbReference>
<evidence type="ECO:0000256" key="1">
    <source>
        <dbReference type="SAM" id="MobiDB-lite"/>
    </source>
</evidence>
<sequence>MRKTRGKRRGTATTPRQPDHKVAIIGAGFGGLGVGIGLLGKGIDDFVILERADGVGGTWLANSYPDVAVDVPGIIYQFSFEKNPNWSRTFPKGAEVRAYIEGLVEKYQLDAHLRFGHDVVAREWDEDNQWWNLSIAGAGTLTAKYVVTALGAFVEPRTPDIEGLETFEGKVIQTQRWDHEYDFTGKRVAVIGTGATSVQLVPQLAQMGEHLDVYQRRAIWVFAKPDFPIPAVVRTAFGFAPILQSLIRGVVAAAVEVGLVGVTVYGKQVAPLTLIPNWACRAFLFTQVRDRALRKKLTPNYGFGCKRPSVSNIYYKTYTRDDVELVTDPIARVTPTGIETRDGIHRPIDVLVTATGFEMSQSPEPFRRRPVRGRDGFDLADFYENNRAKAYEGVCMPQLPNHFMVFGPFAWSGSSWHVMVENAIRIITRLIGETERRGATSVAVSERANDEFFEFISERGKETLMHGKACIGANSYYIDKHGDFGFLRPTTAYQSTKASKTFPLSDFDFGFGPRSDISAKTGKSGVQASGVEKLADQQA</sequence>
<dbReference type="eggNOG" id="COG2072">
    <property type="taxonomic scope" value="Bacteria"/>
</dbReference>
<organism evidence="3 4">
    <name type="scientific">Gordonia effusa NBRC 100432</name>
    <dbReference type="NCBI Taxonomy" id="1077974"/>
    <lineage>
        <taxon>Bacteria</taxon>
        <taxon>Bacillati</taxon>
        <taxon>Actinomycetota</taxon>
        <taxon>Actinomycetes</taxon>
        <taxon>Mycobacteriales</taxon>
        <taxon>Gordoniaceae</taxon>
        <taxon>Gordonia</taxon>
    </lineage>
</organism>
<evidence type="ECO:0000313" key="3">
    <source>
        <dbReference type="EMBL" id="GAB17236.1"/>
    </source>
</evidence>
<dbReference type="SUPFAM" id="SSF51905">
    <property type="entry name" value="FAD/NAD(P)-binding domain"/>
    <property type="match status" value="2"/>
</dbReference>
<evidence type="ECO:0000313" key="4">
    <source>
        <dbReference type="Proteomes" id="UP000035034"/>
    </source>
</evidence>
<accession>H0QWN5</accession>
<name>H0QWN5_9ACTN</name>
<dbReference type="Pfam" id="PF13738">
    <property type="entry name" value="Pyr_redox_3"/>
    <property type="match status" value="1"/>
</dbReference>
<proteinExistence type="predicted"/>